<evidence type="ECO:0000313" key="1">
    <source>
        <dbReference type="EMBL" id="KAH0858890.1"/>
    </source>
</evidence>
<dbReference type="EMBL" id="JAGKQM010000019">
    <property type="protein sequence ID" value="KAH0858890.1"/>
    <property type="molecule type" value="Genomic_DNA"/>
</dbReference>
<proteinExistence type="predicted"/>
<keyword evidence="2" id="KW-1185">Reference proteome</keyword>
<organism evidence="1 2">
    <name type="scientific">Brassica napus</name>
    <name type="common">Rape</name>
    <dbReference type="NCBI Taxonomy" id="3708"/>
    <lineage>
        <taxon>Eukaryota</taxon>
        <taxon>Viridiplantae</taxon>
        <taxon>Streptophyta</taxon>
        <taxon>Embryophyta</taxon>
        <taxon>Tracheophyta</taxon>
        <taxon>Spermatophyta</taxon>
        <taxon>Magnoliopsida</taxon>
        <taxon>eudicotyledons</taxon>
        <taxon>Gunneridae</taxon>
        <taxon>Pentapetalae</taxon>
        <taxon>rosids</taxon>
        <taxon>malvids</taxon>
        <taxon>Brassicales</taxon>
        <taxon>Brassicaceae</taxon>
        <taxon>Brassiceae</taxon>
        <taxon>Brassica</taxon>
    </lineage>
</organism>
<protein>
    <submittedName>
        <fullName evidence="1">Uncharacterized protein</fullName>
    </submittedName>
</protein>
<sequence>MKFVVPCAVFEADFPDPPDKSMHLGSYNGSSWSWRMEKSLKTWIRVEKSLWKTF</sequence>
<evidence type="ECO:0000313" key="2">
    <source>
        <dbReference type="Proteomes" id="UP000824890"/>
    </source>
</evidence>
<dbReference type="Proteomes" id="UP000824890">
    <property type="component" value="Unassembled WGS sequence"/>
</dbReference>
<gene>
    <name evidence="1" type="ORF">HID58_087151</name>
</gene>
<reference evidence="1 2" key="1">
    <citation type="submission" date="2021-05" db="EMBL/GenBank/DDBJ databases">
        <title>Genome Assembly of Synthetic Allotetraploid Brassica napus Reveals Homoeologous Exchanges between Subgenomes.</title>
        <authorList>
            <person name="Davis J.T."/>
        </authorList>
    </citation>
    <scope>NUCLEOTIDE SEQUENCE [LARGE SCALE GENOMIC DNA]</scope>
    <source>
        <strain evidence="2">cv. Da-Ae</strain>
        <tissue evidence="1">Seedling</tissue>
    </source>
</reference>
<accession>A0ABQ7XSF1</accession>
<comment type="caution">
    <text evidence="1">The sequence shown here is derived from an EMBL/GenBank/DDBJ whole genome shotgun (WGS) entry which is preliminary data.</text>
</comment>
<name>A0ABQ7XSF1_BRANA</name>